<dbReference type="InterPro" id="IPR027396">
    <property type="entry name" value="DsrEFH-like"/>
</dbReference>
<name>A0A317QBH7_9GAMM</name>
<comment type="caution">
    <text evidence="1">The sequence shown here is derived from an EMBL/GenBank/DDBJ whole genome shotgun (WGS) entry which is preliminary data.</text>
</comment>
<keyword evidence="2" id="KW-1185">Reference proteome</keyword>
<dbReference type="EMBL" id="QGTT01000002">
    <property type="protein sequence ID" value="PWW15099.1"/>
    <property type="molecule type" value="Genomic_DNA"/>
</dbReference>
<dbReference type="SUPFAM" id="SSF75169">
    <property type="entry name" value="DsrEFH-like"/>
    <property type="match status" value="1"/>
</dbReference>
<dbReference type="RefSeq" id="WP_110075045.1">
    <property type="nucleotide sequence ID" value="NZ_QGTT01000002.1"/>
</dbReference>
<dbReference type="GO" id="GO:0016740">
    <property type="term" value="F:transferase activity"/>
    <property type="evidence" value="ECO:0007669"/>
    <property type="project" value="UniProtKB-KW"/>
</dbReference>
<evidence type="ECO:0000313" key="2">
    <source>
        <dbReference type="Proteomes" id="UP000246964"/>
    </source>
</evidence>
<accession>A0A317QBH7</accession>
<sequence length="115" mass="13050">MSFAIIQTSPINHPAIWHGQDMLLALASLDLNPQLILTGAAVQAWLSNQDQQRHGQSLHKRYALLELFDCPNVWIQASEYLAAGGPDNNWIATVEVIDDELWSARLEEFQHVLRY</sequence>
<dbReference type="Proteomes" id="UP000246964">
    <property type="component" value="Unassembled WGS sequence"/>
</dbReference>
<protein>
    <submittedName>
        <fullName evidence="1">Sulfur relay (Sulfurtransferase) DsrF/TusC family protein</fullName>
    </submittedName>
</protein>
<keyword evidence="1" id="KW-0808">Transferase</keyword>
<dbReference type="OrthoDB" id="6237968at2"/>
<gene>
    <name evidence="1" type="ORF">DET45_10298</name>
</gene>
<dbReference type="AlphaFoldDB" id="A0A317QBH7"/>
<evidence type="ECO:0000313" key="1">
    <source>
        <dbReference type="EMBL" id="PWW15099.1"/>
    </source>
</evidence>
<dbReference type="Gene3D" id="3.40.1260.10">
    <property type="entry name" value="DsrEFH-like"/>
    <property type="match status" value="1"/>
</dbReference>
<proteinExistence type="predicted"/>
<reference evidence="1 2" key="1">
    <citation type="submission" date="2018-05" db="EMBL/GenBank/DDBJ databases">
        <title>Freshwater and sediment microbial communities from various areas in North America, analyzing microbe dynamics in response to fracking.</title>
        <authorList>
            <person name="Lamendella R."/>
        </authorList>
    </citation>
    <scope>NUCLEOTIDE SEQUENCE [LARGE SCALE GENOMIC DNA]</scope>
    <source>
        <strain evidence="1 2">125B1</strain>
    </source>
</reference>
<organism evidence="1 2">
    <name type="scientific">Pseudidiomarina maritima</name>
    <dbReference type="NCBI Taxonomy" id="519453"/>
    <lineage>
        <taxon>Bacteria</taxon>
        <taxon>Pseudomonadati</taxon>
        <taxon>Pseudomonadota</taxon>
        <taxon>Gammaproteobacteria</taxon>
        <taxon>Alteromonadales</taxon>
        <taxon>Idiomarinaceae</taxon>
        <taxon>Pseudidiomarina</taxon>
    </lineage>
</organism>